<dbReference type="SUPFAM" id="SSF54695">
    <property type="entry name" value="POZ domain"/>
    <property type="match status" value="1"/>
</dbReference>
<sequence length="623" mass="70024">LFFINVCSLRFCTSYQTLTWISDSFFTSLLSGRIPSTKDLDGNIFIDRDPTLFKDILNYLRTRDIQFSTSDYKALKHEAEYYGLTPLVRRLMLCDELAQESCGGLLFHAIIAPQSCSFVCLCHPSTANEAVTARSSVAGVDNDLSSNYSKSEFNINNARKLGHLHAENRQNIPISMSDLRIGNIQMKFYPMRVTIVKGHGNWVAVSYPNYVVLHRLKDSLGWMVSWTSPCTEQVIERVALNAKHPFHDRFCRMVAVSYQTIVKLWVVYDNIKDTKEIGTFNLSVQINSLFFTGLHLVALSHSGKFGVWHANTRNWQVQEAINITSHDVSGSVLLLGCDNGCIYLIDMQKFPLRMKDNDLLKTELFRDPGGDKITSLSVFLTPKTNQFAGICSCWMEVAYGTNSGVVRIIVQHPETMGQGLQLLQTFMVHCGPVTKVMISEKHLVSVCSEYNHVRSWSVTRFRGMINTQPGSMPLASFKIFNVEDTYTSAQYHSANDFGPFGEKDDLQVFIQKVIPESDQLFVRLSSSGKRLCVIKSADGSIISSFTVHECESSTRIGSRPRRYIFTGHSNGTVQIWDLSTAFELLGKNEECDLAGLTNQELVKLVGHYDITNSRTPTPAPTPL</sequence>
<evidence type="ECO:0000313" key="3">
    <source>
        <dbReference type="EnsemblMetazoa" id="HelroP119358"/>
    </source>
</evidence>
<dbReference type="InterPro" id="IPR011333">
    <property type="entry name" value="SKP1/BTB/POZ_sf"/>
</dbReference>
<evidence type="ECO:0000313" key="4">
    <source>
        <dbReference type="Proteomes" id="UP000015101"/>
    </source>
</evidence>
<dbReference type="EnsemblMetazoa" id="HelroT119358">
    <property type="protein sequence ID" value="HelroP119358"/>
    <property type="gene ID" value="HelroG119358"/>
</dbReference>
<gene>
    <name evidence="3" type="primary">20195729</name>
    <name evidence="2" type="ORF">HELRODRAFT_119358</name>
</gene>
<dbReference type="CTD" id="20195729"/>
<dbReference type="FunCoup" id="T1EGM9">
    <property type="interactions" value="322"/>
</dbReference>
<dbReference type="EMBL" id="AMQM01000520">
    <property type="status" value="NOT_ANNOTATED_CDS"/>
    <property type="molecule type" value="Genomic_DNA"/>
</dbReference>
<dbReference type="InterPro" id="IPR047876">
    <property type="entry name" value="SHKBP1/KCTD3"/>
</dbReference>
<dbReference type="HOGENOM" id="CLU_012214_0_1_1"/>
<dbReference type="InterPro" id="IPR000210">
    <property type="entry name" value="BTB/POZ_dom"/>
</dbReference>
<name>T1EGM9_HELRO</name>
<dbReference type="OrthoDB" id="6077599at2759"/>
<keyword evidence="4" id="KW-1185">Reference proteome</keyword>
<dbReference type="Pfam" id="PF02214">
    <property type="entry name" value="BTB_2"/>
    <property type="match status" value="1"/>
</dbReference>
<dbReference type="InterPro" id="IPR001680">
    <property type="entry name" value="WD40_rpt"/>
</dbReference>
<reference evidence="3" key="3">
    <citation type="submission" date="2015-06" db="UniProtKB">
        <authorList>
            <consortium name="EnsemblMetazoa"/>
        </authorList>
    </citation>
    <scope>IDENTIFICATION</scope>
</reference>
<dbReference type="eggNOG" id="KOG2714">
    <property type="taxonomic scope" value="Eukaryota"/>
</dbReference>
<dbReference type="GO" id="GO:0051260">
    <property type="term" value="P:protein homooligomerization"/>
    <property type="evidence" value="ECO:0007669"/>
    <property type="project" value="InterPro"/>
</dbReference>
<dbReference type="GeneID" id="20195729"/>
<evidence type="ECO:0000259" key="1">
    <source>
        <dbReference type="SMART" id="SM00225"/>
    </source>
</evidence>
<dbReference type="Gene3D" id="3.30.710.10">
    <property type="entry name" value="Potassium Channel Kv1.1, Chain A"/>
    <property type="match status" value="1"/>
</dbReference>
<protein>
    <recommendedName>
        <fullName evidence="1">BTB domain-containing protein</fullName>
    </recommendedName>
</protein>
<dbReference type="PANTHER" id="PTHR15859">
    <property type="entry name" value="SETA BINDING PROTEIN 1"/>
    <property type="match status" value="1"/>
</dbReference>
<organism evidence="3 4">
    <name type="scientific">Helobdella robusta</name>
    <name type="common">Californian leech</name>
    <dbReference type="NCBI Taxonomy" id="6412"/>
    <lineage>
        <taxon>Eukaryota</taxon>
        <taxon>Metazoa</taxon>
        <taxon>Spiralia</taxon>
        <taxon>Lophotrochozoa</taxon>
        <taxon>Annelida</taxon>
        <taxon>Clitellata</taxon>
        <taxon>Hirudinea</taxon>
        <taxon>Rhynchobdellida</taxon>
        <taxon>Glossiphoniidae</taxon>
        <taxon>Helobdella</taxon>
    </lineage>
</organism>
<dbReference type="InterPro" id="IPR015943">
    <property type="entry name" value="WD40/YVTN_repeat-like_dom_sf"/>
</dbReference>
<dbReference type="InterPro" id="IPR003131">
    <property type="entry name" value="T1-type_BTB"/>
</dbReference>
<reference evidence="4" key="1">
    <citation type="submission" date="2012-12" db="EMBL/GenBank/DDBJ databases">
        <authorList>
            <person name="Hellsten U."/>
            <person name="Grimwood J."/>
            <person name="Chapman J.A."/>
            <person name="Shapiro H."/>
            <person name="Aerts A."/>
            <person name="Otillar R.P."/>
            <person name="Terry A.Y."/>
            <person name="Boore J.L."/>
            <person name="Simakov O."/>
            <person name="Marletaz F."/>
            <person name="Cho S.-J."/>
            <person name="Edsinger-Gonzales E."/>
            <person name="Havlak P."/>
            <person name="Kuo D.-H."/>
            <person name="Larsson T."/>
            <person name="Lv J."/>
            <person name="Arendt D."/>
            <person name="Savage R."/>
            <person name="Osoegawa K."/>
            <person name="de Jong P."/>
            <person name="Lindberg D.R."/>
            <person name="Seaver E.C."/>
            <person name="Weisblat D.A."/>
            <person name="Putnam N.H."/>
            <person name="Grigoriev I.V."/>
            <person name="Rokhsar D.S."/>
        </authorList>
    </citation>
    <scope>NUCLEOTIDE SEQUENCE</scope>
</reference>
<proteinExistence type="predicted"/>
<reference evidence="2 4" key="2">
    <citation type="journal article" date="2013" name="Nature">
        <title>Insights into bilaterian evolution from three spiralian genomes.</title>
        <authorList>
            <person name="Simakov O."/>
            <person name="Marletaz F."/>
            <person name="Cho S.J."/>
            <person name="Edsinger-Gonzales E."/>
            <person name="Havlak P."/>
            <person name="Hellsten U."/>
            <person name="Kuo D.H."/>
            <person name="Larsson T."/>
            <person name="Lv J."/>
            <person name="Arendt D."/>
            <person name="Savage R."/>
            <person name="Osoegawa K."/>
            <person name="de Jong P."/>
            <person name="Grimwood J."/>
            <person name="Chapman J.A."/>
            <person name="Shapiro H."/>
            <person name="Aerts A."/>
            <person name="Otillar R.P."/>
            <person name="Terry A.Y."/>
            <person name="Boore J.L."/>
            <person name="Grigoriev I.V."/>
            <person name="Lindberg D.R."/>
            <person name="Seaver E.C."/>
            <person name="Weisblat D.A."/>
            <person name="Putnam N.H."/>
            <person name="Rokhsar D.S."/>
        </authorList>
    </citation>
    <scope>NUCLEOTIDE SEQUENCE</scope>
</reference>
<dbReference type="Proteomes" id="UP000015101">
    <property type="component" value="Unassembled WGS sequence"/>
</dbReference>
<dbReference type="Gene3D" id="2.130.10.10">
    <property type="entry name" value="YVTN repeat-like/Quinoprotein amine dehydrogenase"/>
    <property type="match status" value="1"/>
</dbReference>
<dbReference type="SUPFAM" id="SSF50978">
    <property type="entry name" value="WD40 repeat-like"/>
    <property type="match status" value="1"/>
</dbReference>
<dbReference type="AlphaFoldDB" id="T1EGM9"/>
<dbReference type="KEGG" id="hro:HELRODRAFT_119358"/>
<dbReference type="STRING" id="6412.T1EGM9"/>
<dbReference type="PANTHER" id="PTHR15859:SF1">
    <property type="entry name" value="BTB DOMAIN-CONTAINING PROTEIN"/>
    <property type="match status" value="1"/>
</dbReference>
<accession>T1EGM9</accession>
<dbReference type="RefSeq" id="XP_009015414.1">
    <property type="nucleotide sequence ID" value="XM_009017166.1"/>
</dbReference>
<dbReference type="InParanoid" id="T1EGM9"/>
<dbReference type="EMBL" id="AMQM01000519">
    <property type="status" value="NOT_ANNOTATED_CDS"/>
    <property type="molecule type" value="Genomic_DNA"/>
</dbReference>
<dbReference type="SMART" id="SM00225">
    <property type="entry name" value="BTB"/>
    <property type="match status" value="1"/>
</dbReference>
<dbReference type="InterPro" id="IPR036322">
    <property type="entry name" value="WD40_repeat_dom_sf"/>
</dbReference>
<feature type="domain" description="BTB" evidence="1">
    <location>
        <begin position="2"/>
        <end position="97"/>
    </location>
</feature>
<dbReference type="EMBL" id="KB096324">
    <property type="protein sequence ID" value="ESO06046.1"/>
    <property type="molecule type" value="Genomic_DNA"/>
</dbReference>
<dbReference type="SMART" id="SM00320">
    <property type="entry name" value="WD40"/>
    <property type="match status" value="2"/>
</dbReference>
<dbReference type="OMA" id="YFMHSAS"/>
<evidence type="ECO:0000313" key="2">
    <source>
        <dbReference type="EMBL" id="ESO06046.1"/>
    </source>
</evidence>